<proteinExistence type="predicted"/>
<organism evidence="1 2">
    <name type="scientific">Hirundo rustica rustica</name>
    <dbReference type="NCBI Taxonomy" id="333673"/>
    <lineage>
        <taxon>Eukaryota</taxon>
        <taxon>Metazoa</taxon>
        <taxon>Chordata</taxon>
        <taxon>Craniata</taxon>
        <taxon>Vertebrata</taxon>
        <taxon>Euteleostomi</taxon>
        <taxon>Archelosauria</taxon>
        <taxon>Archosauria</taxon>
        <taxon>Dinosauria</taxon>
        <taxon>Saurischia</taxon>
        <taxon>Theropoda</taxon>
        <taxon>Coelurosauria</taxon>
        <taxon>Aves</taxon>
        <taxon>Neognathae</taxon>
        <taxon>Neoaves</taxon>
        <taxon>Telluraves</taxon>
        <taxon>Australaves</taxon>
        <taxon>Passeriformes</taxon>
        <taxon>Sylvioidea</taxon>
        <taxon>Hirundinidae</taxon>
        <taxon>Hirundo</taxon>
    </lineage>
</organism>
<comment type="caution">
    <text evidence="1">The sequence shown here is derived from an EMBL/GenBank/DDBJ whole genome shotgun (WGS) entry which is preliminary data.</text>
</comment>
<dbReference type="EMBL" id="QRBI01000130">
    <property type="protein sequence ID" value="RMC03573.1"/>
    <property type="molecule type" value="Genomic_DNA"/>
</dbReference>
<keyword evidence="2" id="KW-1185">Reference proteome</keyword>
<evidence type="ECO:0000313" key="2">
    <source>
        <dbReference type="Proteomes" id="UP000269221"/>
    </source>
</evidence>
<name>A0A3M0JRD3_HIRRU</name>
<dbReference type="Proteomes" id="UP000269221">
    <property type="component" value="Unassembled WGS sequence"/>
</dbReference>
<sequence length="231" mass="25197">MLPLERLQARNVGGAPCCGVTERGILELPARVDVPERGTLGLCHSLPQPQELSQHLEETQRVSPSVRIAEGTELGGRQRDHQVQPLILHRQPNIRSLSIPGNSVQRLLELQQPQSCDHCSGCRALGKGPGPGLGLGQWPREKINLQLLPQSREEQELLLGETLAKGLQRQDTGHGWTLLGARVSWDVGMDLFPGRAVGPWHRVGGKAAAALKWLEVSKGWLQGTSCPEDMA</sequence>
<dbReference type="AlphaFoldDB" id="A0A3M0JRD3"/>
<protein>
    <submittedName>
        <fullName evidence="1">Uncharacterized protein</fullName>
    </submittedName>
</protein>
<gene>
    <name evidence="1" type="ORF">DUI87_19748</name>
</gene>
<accession>A0A3M0JRD3</accession>
<evidence type="ECO:0000313" key="1">
    <source>
        <dbReference type="EMBL" id="RMC03573.1"/>
    </source>
</evidence>
<reference evidence="1 2" key="1">
    <citation type="submission" date="2018-07" db="EMBL/GenBank/DDBJ databases">
        <title>A high quality draft genome assembly of the barn swallow (H. rustica rustica).</title>
        <authorList>
            <person name="Formenti G."/>
            <person name="Chiara M."/>
            <person name="Poveda L."/>
            <person name="Francoijs K.-J."/>
            <person name="Bonisoli-Alquati A."/>
            <person name="Canova L."/>
            <person name="Gianfranceschi L."/>
            <person name="Horner D.S."/>
            <person name="Saino N."/>
        </authorList>
    </citation>
    <scope>NUCLEOTIDE SEQUENCE [LARGE SCALE GENOMIC DNA]</scope>
    <source>
        <strain evidence="1">Chelidonia</strain>
        <tissue evidence="1">Blood</tissue>
    </source>
</reference>